<comment type="caution">
    <text evidence="8">The sequence shown here is derived from an EMBL/GenBank/DDBJ whole genome shotgun (WGS) entry which is preliminary data.</text>
</comment>
<comment type="catalytic activity">
    <reaction evidence="6">
        <text>precorrin-5 + S-adenosyl-L-methionine + H2O = precorrin-6A + acetate + S-adenosyl-L-homocysteine + 2 H(+)</text>
        <dbReference type="Rhea" id="RHEA:18261"/>
        <dbReference type="ChEBI" id="CHEBI:15377"/>
        <dbReference type="ChEBI" id="CHEBI:15378"/>
        <dbReference type="ChEBI" id="CHEBI:30089"/>
        <dbReference type="ChEBI" id="CHEBI:57856"/>
        <dbReference type="ChEBI" id="CHEBI:59789"/>
        <dbReference type="ChEBI" id="CHEBI:77871"/>
        <dbReference type="ChEBI" id="CHEBI:77872"/>
        <dbReference type="EC" id="2.1.1.152"/>
    </reaction>
</comment>
<dbReference type="EC" id="2.1.1.152" evidence="6"/>
<keyword evidence="5 6" id="KW-0949">S-adenosyl-L-methionine</keyword>
<dbReference type="RefSeq" id="WP_207141764.1">
    <property type="nucleotide sequence ID" value="NZ_JAEKJZ010000003.1"/>
</dbReference>
<dbReference type="InterPro" id="IPR014776">
    <property type="entry name" value="4pyrrole_Mease_sub2"/>
</dbReference>
<protein>
    <recommendedName>
        <fullName evidence="6">Precorrin-6A synthase [deacetylating]</fullName>
        <ecNumber evidence="6">2.1.1.152</ecNumber>
    </recommendedName>
</protein>
<dbReference type="SUPFAM" id="SSF53790">
    <property type="entry name" value="Tetrapyrrole methylase"/>
    <property type="match status" value="1"/>
</dbReference>
<evidence type="ECO:0000256" key="5">
    <source>
        <dbReference type="ARBA" id="ARBA00022691"/>
    </source>
</evidence>
<dbReference type="NCBIfam" id="TIGR02434">
    <property type="entry name" value="CobF"/>
    <property type="match status" value="1"/>
</dbReference>
<organism evidence="8 9">
    <name type="scientific">Roseibium aggregatum</name>
    <dbReference type="NCBI Taxonomy" id="187304"/>
    <lineage>
        <taxon>Bacteria</taxon>
        <taxon>Pseudomonadati</taxon>
        <taxon>Pseudomonadota</taxon>
        <taxon>Alphaproteobacteria</taxon>
        <taxon>Hyphomicrobiales</taxon>
        <taxon>Stappiaceae</taxon>
        <taxon>Roseibium</taxon>
    </lineage>
</organism>
<dbReference type="Gene3D" id="3.30.950.10">
    <property type="entry name" value="Methyltransferase, Cobalt-precorrin-4 Transmethylase, Domain 2"/>
    <property type="match status" value="1"/>
</dbReference>
<dbReference type="Pfam" id="PF00590">
    <property type="entry name" value="TP_methylase"/>
    <property type="match status" value="1"/>
</dbReference>
<keyword evidence="3 6" id="KW-0489">Methyltransferase</keyword>
<dbReference type="GO" id="GO:0043819">
    <property type="term" value="F:precorrin-6A synthase (deacetylating) activity"/>
    <property type="evidence" value="ECO:0007669"/>
    <property type="project" value="UniProtKB-EC"/>
</dbReference>
<comment type="function">
    <text evidence="6">Catalyzes the methylation of C-1 in precorrin-5 and the subsequent extrusion of acetic acid from the resulting intermediate to form cobalt-precorrin-6A.</text>
</comment>
<evidence type="ECO:0000256" key="2">
    <source>
        <dbReference type="ARBA" id="ARBA00022573"/>
    </source>
</evidence>
<evidence type="ECO:0000313" key="8">
    <source>
        <dbReference type="EMBL" id="MBN9671915.1"/>
    </source>
</evidence>
<dbReference type="InterPro" id="IPR000878">
    <property type="entry name" value="4pyrrol_Mease"/>
</dbReference>
<reference evidence="8" key="1">
    <citation type="submission" date="2020-12" db="EMBL/GenBank/DDBJ databases">
        <title>Oil enriched cultivation method for isolating marine PHA-producing bacteria.</title>
        <authorList>
            <person name="Zheng W."/>
            <person name="Yu S."/>
            <person name="Huang Y."/>
        </authorList>
    </citation>
    <scope>NUCLEOTIDE SEQUENCE</scope>
    <source>
        <strain evidence="8">SY-2-12</strain>
    </source>
</reference>
<evidence type="ECO:0000256" key="6">
    <source>
        <dbReference type="PIRNR" id="PIRNR036525"/>
    </source>
</evidence>
<dbReference type="Proteomes" id="UP000664096">
    <property type="component" value="Unassembled WGS sequence"/>
</dbReference>
<dbReference type="CDD" id="cd11643">
    <property type="entry name" value="Precorrin-6A-synthase"/>
    <property type="match status" value="1"/>
</dbReference>
<gene>
    <name evidence="8" type="ORF">JF539_16310</name>
</gene>
<dbReference type="GO" id="GO:0009236">
    <property type="term" value="P:cobalamin biosynthetic process"/>
    <property type="evidence" value="ECO:0007669"/>
    <property type="project" value="UniProtKB-KW"/>
</dbReference>
<comment type="pathway">
    <text evidence="1">Cofactor biosynthesis; adenosylcobalamin biosynthesis.</text>
</comment>
<dbReference type="PANTHER" id="PTHR43467">
    <property type="entry name" value="COBALT-PRECORRIN-2 C(20)-METHYLTRANSFERASE"/>
    <property type="match status" value="1"/>
</dbReference>
<evidence type="ECO:0000256" key="4">
    <source>
        <dbReference type="ARBA" id="ARBA00022679"/>
    </source>
</evidence>
<keyword evidence="4 6" id="KW-0808">Transferase</keyword>
<dbReference type="AlphaFoldDB" id="A0A939EEY7"/>
<dbReference type="PIRSF" id="PIRSF036525">
    <property type="entry name" value="CobF"/>
    <property type="match status" value="1"/>
</dbReference>
<name>A0A939EEY7_9HYPH</name>
<dbReference type="InterPro" id="IPR014777">
    <property type="entry name" value="4pyrrole_Mease_sub1"/>
</dbReference>
<evidence type="ECO:0000259" key="7">
    <source>
        <dbReference type="Pfam" id="PF00590"/>
    </source>
</evidence>
<evidence type="ECO:0000256" key="3">
    <source>
        <dbReference type="ARBA" id="ARBA00022603"/>
    </source>
</evidence>
<evidence type="ECO:0000256" key="1">
    <source>
        <dbReference type="ARBA" id="ARBA00004953"/>
    </source>
</evidence>
<proteinExistence type="predicted"/>
<feature type="domain" description="Tetrapyrrole methylase" evidence="7">
    <location>
        <begin position="5"/>
        <end position="222"/>
    </location>
</feature>
<dbReference type="GO" id="GO:0032259">
    <property type="term" value="P:methylation"/>
    <property type="evidence" value="ECO:0007669"/>
    <property type="project" value="UniProtKB-KW"/>
</dbReference>
<dbReference type="InterPro" id="IPR012797">
    <property type="entry name" value="CobF"/>
</dbReference>
<sequence>MKRSLMVIGIGAGNPDYVTVQAIKAMNRVSVFFIPNKGTKKTELLRLRRDICERFIENSDYRLVEFDIPERSKYGRYKQNVELWREEVRRIYEKLLTESLAEDEIGAFLVWGDPSLYDGTLSILDTIGSSGTFDLDFEVIPGISSVQALAANHKVPLNRIGESLTIMTARQLSEAFPIDQGNVVVMLDGQGAFRSLDGDINIHWGAYIGTEDEILVSGKVRDVRDDIERIRNSARNEHGWVMDTYLLSKDPKTGGE</sequence>
<accession>A0A939EEY7</accession>
<dbReference type="EMBL" id="JAEKJZ010000003">
    <property type="protein sequence ID" value="MBN9671915.1"/>
    <property type="molecule type" value="Genomic_DNA"/>
</dbReference>
<dbReference type="PANTHER" id="PTHR43467:SF1">
    <property type="entry name" value="PRECORRIN-6A SYNTHASE [DEACETYLATING]"/>
    <property type="match status" value="1"/>
</dbReference>
<dbReference type="Gene3D" id="3.40.1010.10">
    <property type="entry name" value="Cobalt-precorrin-4 Transmethylase, Domain 1"/>
    <property type="match status" value="1"/>
</dbReference>
<evidence type="ECO:0000313" key="9">
    <source>
        <dbReference type="Proteomes" id="UP000664096"/>
    </source>
</evidence>
<dbReference type="InterPro" id="IPR035996">
    <property type="entry name" value="4pyrrol_Methylase_sf"/>
</dbReference>
<keyword evidence="2" id="KW-0169">Cobalamin biosynthesis</keyword>